<feature type="compositionally biased region" description="Polar residues" evidence="9">
    <location>
        <begin position="410"/>
        <end position="419"/>
    </location>
</feature>
<dbReference type="Gene3D" id="3.40.50.1010">
    <property type="entry name" value="5'-nuclease"/>
    <property type="match status" value="1"/>
</dbReference>
<dbReference type="PROSITE" id="PS50102">
    <property type="entry name" value="RRM"/>
    <property type="match status" value="1"/>
</dbReference>
<dbReference type="CDD" id="cd10910">
    <property type="entry name" value="PIN_limkain_b1_N_like"/>
    <property type="match status" value="1"/>
</dbReference>
<dbReference type="InterPro" id="IPR035979">
    <property type="entry name" value="RBD_domain_sf"/>
</dbReference>
<dbReference type="CDD" id="cd09977">
    <property type="entry name" value="LOTUS_1_Limkain_b1"/>
    <property type="match status" value="1"/>
</dbReference>
<dbReference type="PROSITE" id="PS51644">
    <property type="entry name" value="HTH_OST"/>
    <property type="match status" value="7"/>
</dbReference>
<evidence type="ECO:0000313" key="12">
    <source>
        <dbReference type="Proteomes" id="UP001652662"/>
    </source>
</evidence>
<dbReference type="Pfam" id="PF01936">
    <property type="entry name" value="NYN"/>
    <property type="match status" value="1"/>
</dbReference>
<keyword evidence="4" id="KW-0896">Oogenesis</keyword>
<feature type="domain" description="HTH OST-type" evidence="11">
    <location>
        <begin position="1215"/>
        <end position="1289"/>
    </location>
</feature>
<evidence type="ECO:0000313" key="13">
    <source>
        <dbReference type="RefSeq" id="XP_070422790.1"/>
    </source>
</evidence>
<feature type="domain" description="HTH OST-type" evidence="11">
    <location>
        <begin position="1064"/>
        <end position="1139"/>
    </location>
</feature>
<feature type="domain" description="HTH OST-type" evidence="11">
    <location>
        <begin position="1140"/>
        <end position="1214"/>
    </location>
</feature>
<dbReference type="InterPro" id="IPR034191">
    <property type="entry name" value="MARF1_RRM2"/>
</dbReference>
<dbReference type="InterPro" id="IPR012677">
    <property type="entry name" value="Nucleotide-bd_a/b_plait_sf"/>
</dbReference>
<keyword evidence="5" id="KW-0576">Peroxisome</keyword>
<dbReference type="Gene3D" id="3.30.420.610">
    <property type="entry name" value="LOTUS domain-like"/>
    <property type="match status" value="6"/>
</dbReference>
<dbReference type="CDD" id="cd09983">
    <property type="entry name" value="LOTUS_7_Limkain_b1"/>
    <property type="match status" value="1"/>
</dbReference>
<evidence type="ECO:0000259" key="10">
    <source>
        <dbReference type="PROSITE" id="PS50102"/>
    </source>
</evidence>
<dbReference type="CDD" id="cd09978">
    <property type="entry name" value="LOTUS_2_Limkain_b1"/>
    <property type="match status" value="1"/>
</dbReference>
<feature type="domain" description="HTH OST-type" evidence="11">
    <location>
        <begin position="988"/>
        <end position="1063"/>
    </location>
</feature>
<dbReference type="InterPro" id="IPR025605">
    <property type="entry name" value="OST-HTH/LOTUS_dom"/>
</dbReference>
<evidence type="ECO:0000256" key="4">
    <source>
        <dbReference type="ARBA" id="ARBA00022943"/>
    </source>
</evidence>
<dbReference type="RefSeq" id="XP_070422790.1">
    <property type="nucleotide sequence ID" value="XM_070566689.1"/>
</dbReference>
<feature type="domain" description="HTH OST-type" evidence="11">
    <location>
        <begin position="828"/>
        <end position="902"/>
    </location>
</feature>
<feature type="region of interest" description="Disordered" evidence="9">
    <location>
        <begin position="1409"/>
        <end position="1458"/>
    </location>
</feature>
<dbReference type="Pfam" id="PF00076">
    <property type="entry name" value="RRM_1"/>
    <property type="match status" value="1"/>
</dbReference>
<feature type="domain" description="HTH OST-type" evidence="11">
    <location>
        <begin position="732"/>
        <end position="808"/>
    </location>
</feature>
<protein>
    <recommendedName>
        <fullName evidence="2">Meiosis regulator and mRNA stability factor 1</fullName>
    </recommendedName>
    <alternativeName>
        <fullName evidence="7">Limkain-b1</fullName>
    </alternativeName>
</protein>
<comment type="subcellular location">
    <subcellularLocation>
        <location evidence="1">Peroxisome</location>
    </subcellularLocation>
</comment>
<dbReference type="Pfam" id="PF12872">
    <property type="entry name" value="OST-HTH"/>
    <property type="match status" value="6"/>
</dbReference>
<dbReference type="InterPro" id="IPR000504">
    <property type="entry name" value="RRM_dom"/>
</dbReference>
<evidence type="ECO:0000256" key="2">
    <source>
        <dbReference type="ARBA" id="ARBA00022152"/>
    </source>
</evidence>
<name>A0ABM4K3L8_EQUPR</name>
<dbReference type="CDD" id="cd09982">
    <property type="entry name" value="LOTUS_6_Limkain_b1"/>
    <property type="match status" value="1"/>
</dbReference>
<dbReference type="PANTHER" id="PTHR14379">
    <property type="entry name" value="LIMKAIN B LKAP"/>
    <property type="match status" value="1"/>
</dbReference>
<dbReference type="SMART" id="SM00360">
    <property type="entry name" value="RRM"/>
    <property type="match status" value="1"/>
</dbReference>
<dbReference type="CDD" id="cd09981">
    <property type="entry name" value="LOTUS_5_Limkain_b1"/>
    <property type="match status" value="1"/>
</dbReference>
<dbReference type="InterPro" id="IPR045602">
    <property type="entry name" value="MARF1_LOTUS"/>
</dbReference>
<keyword evidence="12" id="KW-1185">Reference proteome</keyword>
<sequence>MMEGTGSENSCSRTLGWLQRDNDAKPWLWKFSNCFSRPEQTLPLSPQTKDYMENKKVAVELKDAPSPLHAGSKLFPAVPLPDIHSLQQPKIQLSAVPKVSCCAHCSSEPSTSPMRFGGGGGGGSGGAGSLIHTGALLDSQSSRTITCQPARNSIIDAAKVWPNIPPPNAQSAPVTIPLCNGCGTKGTGKETTLLLATSLGKAASKFGSPEVGLAGQVLENLPPIGVFWDIENCSVPSGRSATAVVQRIREKFFKGHREAEFICVCDISKENKEVIQELNNCQVTVAHINATAKNAADDKLRQSLRRFANTHTAPATVVLVSTDVNFALELSDLRHRHGFHIILVHKNQASEALLHHANELIRFEEFISDLPPRLPLKMPELCRLESKTGVRISEPQQGTPRLVAPPHRTPSATAPTPKSSGLAESVYKSNPKKESLSARSVSSSPVEKKDQEETAFQVSYPSAFSKLIASRQVGPLLAPQSWASRRSMSPNLLNRASPLAFNTANSGVGADCPDPFANGADIQISNIDYRLSRKELQQLVQEAFSRHGKVKSVELSPHTDYQLKAVVQMENLQEAISAVNGLHRYKIGSKKILVSLATGAANKSLSLLSAETMSILQDAPACCLPLFKFTDIYEKKFGHKLNVSDLYKLTDTVAIREQGNGRLVCLLPSSQARQSPLGSSQSHDGSSTNCSPIIFEELEYHEPVCRQHCPNKDFSEHEFDPDSYKIPFVIVSLKTFAPQVHSLLQTHEGTVPLLSFPDCHAAEFGELEVVQENQGGVPLEHLITCVPGVHIATAQNGVKVVKWIHNKPPPPNTDPWLLRSKSPVGNPQLIQFSREVIDLLKNQPSCVIPISNFIPSYHHHFAKQCRVSDYGYSKLIELLEAVPHVLQILGMGSKRVLTLTHRAQVKRFTQDLLKLLKSQASKQVVVREFSQAYHWCFSKDWDVTEYGVCELIDILSEIPDTTICLSQQDTEMVICIPKRERTQDEIERTKQFSKDVVDLLRHQPHFRMPFNKFIPSYHHHFGRQCKLAYYGFTKLLELFEAIPDILQVLECGEEKILTLTEVERFKALAAQFVKLLRSQKDNCLMMTDLLTEYAKTFGYTFRLQDYDVSSISALTQKLCHVVKVADMESGKQIQLINRKSLRALTAQLLVLLMSWEGAAHLSVDELKRHYETTHSTPLNPCEYGFMTLTELLKSLPYLVEVFTNDKTEECVKLTSLYLFAKNVRSLLHTYHYQQLFLHEFSVAYTKYVGETLQPKTYGYGSVEELLGAIPQVVWIKGHGHKRIVVLKNDMKSRLSSLGLSPANPENQFSATERILEVPESHTASELEPGAGSDGPRHPEQELLRLTTDSPVDLLCAPVPSCLPSPQLRPDPVILQSADLIQFEEHPPEPSEIGILSQEEKVETAVPVKNEVPASESSPPCVSAAGPAPPCPSSETPESQLSKDPVESPARKQPKNRVKLAANFSFAPITKL</sequence>
<dbReference type="CDD" id="cd09980">
    <property type="entry name" value="LOTUS_4_Limkain_b1"/>
    <property type="match status" value="1"/>
</dbReference>
<evidence type="ECO:0000259" key="11">
    <source>
        <dbReference type="PROSITE" id="PS51644"/>
    </source>
</evidence>
<dbReference type="CDD" id="cd09979">
    <property type="entry name" value="LOTUS_3_Limkain_b1"/>
    <property type="match status" value="1"/>
</dbReference>
<evidence type="ECO:0000256" key="1">
    <source>
        <dbReference type="ARBA" id="ARBA00004275"/>
    </source>
</evidence>
<reference evidence="13" key="1">
    <citation type="submission" date="2025-08" db="UniProtKB">
        <authorList>
            <consortium name="RefSeq"/>
        </authorList>
    </citation>
    <scope>IDENTIFICATION</scope>
    <source>
        <tissue evidence="13">Blood</tissue>
    </source>
</reference>
<feature type="compositionally biased region" description="Low complexity" evidence="9">
    <location>
        <begin position="1416"/>
        <end position="1425"/>
    </location>
</feature>
<evidence type="ECO:0000256" key="5">
    <source>
        <dbReference type="ARBA" id="ARBA00023140"/>
    </source>
</evidence>
<accession>A0ABM4K3L8</accession>
<gene>
    <name evidence="13" type="primary">MARF1</name>
</gene>
<dbReference type="SUPFAM" id="SSF54928">
    <property type="entry name" value="RNA-binding domain, RBD"/>
    <property type="match status" value="1"/>
</dbReference>
<keyword evidence="6" id="KW-0469">Meiosis</keyword>
<evidence type="ECO:0000256" key="9">
    <source>
        <dbReference type="SAM" id="MobiDB-lite"/>
    </source>
</evidence>
<feature type="region of interest" description="Disordered" evidence="9">
    <location>
        <begin position="387"/>
        <end position="453"/>
    </location>
</feature>
<dbReference type="InterPro" id="IPR041966">
    <property type="entry name" value="LOTUS-like"/>
</dbReference>
<evidence type="ECO:0000256" key="6">
    <source>
        <dbReference type="ARBA" id="ARBA00023254"/>
    </source>
</evidence>
<evidence type="ECO:0000256" key="3">
    <source>
        <dbReference type="ARBA" id="ARBA00022782"/>
    </source>
</evidence>
<evidence type="ECO:0000256" key="7">
    <source>
        <dbReference type="ARBA" id="ARBA00030116"/>
    </source>
</evidence>
<feature type="domain" description="RRM" evidence="10">
    <location>
        <begin position="520"/>
        <end position="599"/>
    </location>
</feature>
<evidence type="ECO:0000256" key="8">
    <source>
        <dbReference type="PROSITE-ProRule" id="PRU00176"/>
    </source>
</evidence>
<dbReference type="Pfam" id="PF19687">
    <property type="entry name" value="MARF1_LOTUS"/>
    <property type="match status" value="1"/>
</dbReference>
<organism evidence="12 13">
    <name type="scientific">Equus przewalskii</name>
    <name type="common">Przewalski's horse</name>
    <name type="synonym">Equus caballus przewalskii</name>
    <dbReference type="NCBI Taxonomy" id="9798"/>
    <lineage>
        <taxon>Eukaryota</taxon>
        <taxon>Metazoa</taxon>
        <taxon>Chordata</taxon>
        <taxon>Craniata</taxon>
        <taxon>Vertebrata</taxon>
        <taxon>Euteleostomi</taxon>
        <taxon>Mammalia</taxon>
        <taxon>Eutheria</taxon>
        <taxon>Laurasiatheria</taxon>
        <taxon>Perissodactyla</taxon>
        <taxon>Equidae</taxon>
        <taxon>Equus</taxon>
    </lineage>
</organism>
<dbReference type="InterPro" id="IPR024768">
    <property type="entry name" value="Marf1"/>
</dbReference>
<dbReference type="Gene3D" id="3.30.70.330">
    <property type="match status" value="1"/>
</dbReference>
<dbReference type="Proteomes" id="UP001652662">
    <property type="component" value="Chromosome 12"/>
</dbReference>
<keyword evidence="8" id="KW-0694">RNA-binding</keyword>
<dbReference type="CDD" id="cd09984">
    <property type="entry name" value="LOTUS_8_Limkain_b1"/>
    <property type="match status" value="1"/>
</dbReference>
<feature type="region of interest" description="Disordered" evidence="9">
    <location>
        <begin position="1319"/>
        <end position="1338"/>
    </location>
</feature>
<proteinExistence type="predicted"/>
<feature type="domain" description="HTH OST-type" evidence="11">
    <location>
        <begin position="904"/>
        <end position="979"/>
    </location>
</feature>
<dbReference type="PANTHER" id="PTHR14379:SF3">
    <property type="entry name" value="MEIOSIS REGULATOR AND MRNA STABILITY FACTOR 1"/>
    <property type="match status" value="1"/>
</dbReference>
<dbReference type="CDD" id="cd12256">
    <property type="entry name" value="RRM2_LKAP"/>
    <property type="match status" value="1"/>
</dbReference>
<dbReference type="InterPro" id="IPR021139">
    <property type="entry name" value="NYN"/>
</dbReference>
<keyword evidence="3" id="KW-0221">Differentiation</keyword>
<dbReference type="GeneID" id="103558090"/>